<dbReference type="EMBL" id="RRYP01017838">
    <property type="protein sequence ID" value="TNV73924.1"/>
    <property type="molecule type" value="Genomic_DNA"/>
</dbReference>
<feature type="compositionally biased region" description="Low complexity" evidence="1">
    <location>
        <begin position="235"/>
        <end position="246"/>
    </location>
</feature>
<protein>
    <submittedName>
        <fullName evidence="2">Uncharacterized protein</fullName>
    </submittedName>
</protein>
<evidence type="ECO:0000256" key="1">
    <source>
        <dbReference type="SAM" id="MobiDB-lite"/>
    </source>
</evidence>
<name>A0A8J8SX10_HALGN</name>
<proteinExistence type="predicted"/>
<feature type="region of interest" description="Disordered" evidence="1">
    <location>
        <begin position="52"/>
        <end position="73"/>
    </location>
</feature>
<sequence length="401" mass="45791">MDRNTEQQDRQSLKEERNSLFFHQTLQRTHIPMIAEKRNRILSDDTMTMVVSEDQNSKSGRQIQTSKSKNPIGSLSVQRGLHQSYTQVQSQFEVDSSQIPTLGDLNPRDMNPKQNHLFYSTASGIEGYSKFQPERNTIKEVFSKKNFGFMKDKKLKSKLAQLNVQNNIKLNKQVEEERHHIVEEYKNHLNKKKLFNTSSQIDKITTSGSDEATAAPPKSGGNPPLNGAGGENISSDDTTSSKRTSSMYKTNAYNKNKVLDLTPEEERNSLEFDKQSMVSGAHTARNHASIRESLDRQQVHQHKMSTQKVGKTLIRGETGNKSHRTTQLLPLVAVSLDEMELNRYLDEHKYGILSKKEKKFLVRYVVKGLPESVRGRFWLACSGANSYIEGKVYEKDYYKKL</sequence>
<keyword evidence="3" id="KW-1185">Reference proteome</keyword>
<feature type="region of interest" description="Disordered" evidence="1">
    <location>
        <begin position="206"/>
        <end position="249"/>
    </location>
</feature>
<comment type="caution">
    <text evidence="2">The sequence shown here is derived from an EMBL/GenBank/DDBJ whole genome shotgun (WGS) entry which is preliminary data.</text>
</comment>
<evidence type="ECO:0000313" key="2">
    <source>
        <dbReference type="EMBL" id="TNV73924.1"/>
    </source>
</evidence>
<gene>
    <name evidence="2" type="ORF">FGO68_gene6013</name>
</gene>
<dbReference type="Proteomes" id="UP000785679">
    <property type="component" value="Unassembled WGS sequence"/>
</dbReference>
<accession>A0A8J8SX10</accession>
<organism evidence="2 3">
    <name type="scientific">Halteria grandinella</name>
    <dbReference type="NCBI Taxonomy" id="5974"/>
    <lineage>
        <taxon>Eukaryota</taxon>
        <taxon>Sar</taxon>
        <taxon>Alveolata</taxon>
        <taxon>Ciliophora</taxon>
        <taxon>Intramacronucleata</taxon>
        <taxon>Spirotrichea</taxon>
        <taxon>Stichotrichia</taxon>
        <taxon>Sporadotrichida</taxon>
        <taxon>Halteriidae</taxon>
        <taxon>Halteria</taxon>
    </lineage>
</organism>
<reference evidence="2" key="1">
    <citation type="submission" date="2019-06" db="EMBL/GenBank/DDBJ databases">
        <authorList>
            <person name="Zheng W."/>
        </authorList>
    </citation>
    <scope>NUCLEOTIDE SEQUENCE</scope>
    <source>
        <strain evidence="2">QDHG01</strain>
    </source>
</reference>
<evidence type="ECO:0000313" key="3">
    <source>
        <dbReference type="Proteomes" id="UP000785679"/>
    </source>
</evidence>
<feature type="compositionally biased region" description="Polar residues" evidence="1">
    <location>
        <begin position="53"/>
        <end position="73"/>
    </location>
</feature>
<dbReference type="AlphaFoldDB" id="A0A8J8SX10"/>